<dbReference type="AlphaFoldDB" id="A0A7W3SYD7"/>
<accession>A0A7W3SYD7</accession>
<proteinExistence type="predicted"/>
<evidence type="ECO:0000313" key="1">
    <source>
        <dbReference type="EMBL" id="MBA9088531.1"/>
    </source>
</evidence>
<sequence>MIEVSYSMMSRTSDNTIFTHRAFAFSTARDFGSEVESVGRTQHSSNVATQKR</sequence>
<comment type="caution">
    <text evidence="1">The sequence shown here is derived from an EMBL/GenBank/DDBJ whole genome shotgun (WGS) entry which is preliminary data.</text>
</comment>
<protein>
    <submittedName>
        <fullName evidence="1">Uncharacterized protein</fullName>
    </submittedName>
</protein>
<dbReference type="Proteomes" id="UP000567067">
    <property type="component" value="Unassembled WGS sequence"/>
</dbReference>
<gene>
    <name evidence="1" type="ORF">FHR92_005048</name>
</gene>
<evidence type="ECO:0000313" key="2">
    <source>
        <dbReference type="Proteomes" id="UP000567067"/>
    </source>
</evidence>
<dbReference type="EMBL" id="JACJIP010000055">
    <property type="protein sequence ID" value="MBA9088531.1"/>
    <property type="molecule type" value="Genomic_DNA"/>
</dbReference>
<organism evidence="1 2">
    <name type="scientific">Fontibacillus solani</name>
    <dbReference type="NCBI Taxonomy" id="1572857"/>
    <lineage>
        <taxon>Bacteria</taxon>
        <taxon>Bacillati</taxon>
        <taxon>Bacillota</taxon>
        <taxon>Bacilli</taxon>
        <taxon>Bacillales</taxon>
        <taxon>Paenibacillaceae</taxon>
        <taxon>Fontibacillus</taxon>
    </lineage>
</organism>
<keyword evidence="2" id="KW-1185">Reference proteome</keyword>
<name>A0A7W3SYD7_9BACL</name>
<reference evidence="1 2" key="1">
    <citation type="submission" date="2020-08" db="EMBL/GenBank/DDBJ databases">
        <title>Genomic Encyclopedia of Type Strains, Phase III (KMG-III): the genomes of soil and plant-associated and newly described type strains.</title>
        <authorList>
            <person name="Whitman W."/>
        </authorList>
    </citation>
    <scope>NUCLEOTIDE SEQUENCE [LARGE SCALE GENOMIC DNA]</scope>
    <source>
        <strain evidence="1 2">CECT 8693</strain>
    </source>
</reference>